<proteinExistence type="inferred from homology"/>
<evidence type="ECO:0000256" key="8">
    <source>
        <dbReference type="ARBA" id="ARBA00035108"/>
    </source>
</evidence>
<evidence type="ECO:0000256" key="9">
    <source>
        <dbReference type="ARBA" id="ARBA00049360"/>
    </source>
</evidence>
<protein>
    <submittedName>
        <fullName evidence="11">Gas vesicle protein GvpN</fullName>
    </submittedName>
</protein>
<comment type="similarity">
    <text evidence="2">Belongs to the CbbQ/NirQ/NorQ/GpvN family.</text>
</comment>
<dbReference type="PANTHER" id="PTHR42759">
    <property type="entry name" value="MOXR FAMILY PROTEIN"/>
    <property type="match status" value="1"/>
</dbReference>
<dbReference type="PANTHER" id="PTHR42759:SF1">
    <property type="entry name" value="MAGNESIUM-CHELATASE SUBUNIT CHLD"/>
    <property type="match status" value="1"/>
</dbReference>
<keyword evidence="4" id="KW-0547">Nucleotide-binding</keyword>
<comment type="caution">
    <text evidence="11">The sequence shown here is derived from an EMBL/GenBank/DDBJ whole genome shotgun (WGS) entry which is preliminary data.</text>
</comment>
<dbReference type="InterPro" id="IPR011704">
    <property type="entry name" value="ATPase_dyneun-rel_AAA"/>
</dbReference>
<sequence length="294" mass="33245">MATVLQARPRQFVNTAYTERITRRALRYLQSGFAVHLRGPSGTGKTTLAMHLASLMGRPIMLIYGDDRFDSSDLIGGRTGFTHRRVVDNYIHSVVKTEEDLQQRWVDARLTLACREGFTLIYDEFNRSRPEANNALLSALEEKLLVMPPDSNRSEYLRVHPQFRAIFTSNPEEYTGVHKAQDALLDRMITIDMGEPDIETEKEILISRVGLSGPDALKIVHVVRAFRRKLDLTQHPSLRSCLMIGRIVKEHELAVSKNSADFRALCADVLLARAGKRQDEGSQLLNHLLDQLPG</sequence>
<dbReference type="Gene3D" id="3.40.50.300">
    <property type="entry name" value="P-loop containing nucleotide triphosphate hydrolases"/>
    <property type="match status" value="1"/>
</dbReference>
<comment type="catalytic activity">
    <reaction evidence="9">
        <text>ATP + H2O = ADP + phosphate + H(+)</text>
        <dbReference type="Rhea" id="RHEA:13065"/>
        <dbReference type="ChEBI" id="CHEBI:15377"/>
        <dbReference type="ChEBI" id="CHEBI:15378"/>
        <dbReference type="ChEBI" id="CHEBI:30616"/>
        <dbReference type="ChEBI" id="CHEBI:43474"/>
        <dbReference type="ChEBI" id="CHEBI:456216"/>
    </reaction>
</comment>
<evidence type="ECO:0000256" key="6">
    <source>
        <dbReference type="ARBA" id="ARBA00022840"/>
    </source>
</evidence>
<keyword evidence="6" id="KW-0067">ATP-binding</keyword>
<dbReference type="SUPFAM" id="SSF52540">
    <property type="entry name" value="P-loop containing nucleoside triphosphate hydrolases"/>
    <property type="match status" value="1"/>
</dbReference>
<comment type="subcellular location">
    <subcellularLocation>
        <location evidence="1">Cytoplasm</location>
    </subcellularLocation>
    <subcellularLocation>
        <location evidence="8">Gas vesicle</location>
    </subcellularLocation>
</comment>
<reference evidence="11" key="1">
    <citation type="submission" date="2021-02" db="EMBL/GenBank/DDBJ databases">
        <title>The CRISPR/cas machinery reduction and long-range gene transfer in the hot spring cyanobacterium Synechococcus.</title>
        <authorList>
            <person name="Dvorak P."/>
            <person name="Jahodarova E."/>
            <person name="Hasler P."/>
            <person name="Poulickova A."/>
        </authorList>
    </citation>
    <scope>NUCLEOTIDE SEQUENCE</scope>
    <source>
        <strain evidence="11">Rupite</strain>
    </source>
</reference>
<evidence type="ECO:0000256" key="5">
    <source>
        <dbReference type="ARBA" id="ARBA00022801"/>
    </source>
</evidence>
<dbReference type="SMART" id="SM00382">
    <property type="entry name" value="AAA"/>
    <property type="match status" value="1"/>
</dbReference>
<evidence type="ECO:0000313" key="12">
    <source>
        <dbReference type="Proteomes" id="UP000830835"/>
    </source>
</evidence>
<evidence type="ECO:0000256" key="1">
    <source>
        <dbReference type="ARBA" id="ARBA00004496"/>
    </source>
</evidence>
<dbReference type="InterPro" id="IPR027417">
    <property type="entry name" value="P-loop_NTPase"/>
</dbReference>
<dbReference type="NCBIfam" id="TIGR02640">
    <property type="entry name" value="gas_vesic_GvpN"/>
    <property type="match status" value="1"/>
</dbReference>
<dbReference type="Pfam" id="PF07728">
    <property type="entry name" value="AAA_5"/>
    <property type="match status" value="1"/>
</dbReference>
<feature type="domain" description="AAA+ ATPase" evidence="10">
    <location>
        <begin position="31"/>
        <end position="199"/>
    </location>
</feature>
<dbReference type="CDD" id="cd00009">
    <property type="entry name" value="AAA"/>
    <property type="match status" value="1"/>
</dbReference>
<keyword evidence="3" id="KW-0963">Cytoplasm</keyword>
<evidence type="ECO:0000256" key="2">
    <source>
        <dbReference type="ARBA" id="ARBA00009417"/>
    </source>
</evidence>
<evidence type="ECO:0000256" key="4">
    <source>
        <dbReference type="ARBA" id="ARBA00022741"/>
    </source>
</evidence>
<organism evidence="11 12">
    <name type="scientific">Thermostichus vulcanus str. 'Rupite'</name>
    <dbReference type="NCBI Taxonomy" id="2813851"/>
    <lineage>
        <taxon>Bacteria</taxon>
        <taxon>Bacillati</taxon>
        <taxon>Cyanobacteriota</taxon>
        <taxon>Cyanophyceae</taxon>
        <taxon>Thermostichales</taxon>
        <taxon>Thermostichaceae</taxon>
        <taxon>Thermostichus</taxon>
    </lineage>
</organism>
<dbReference type="EMBL" id="JAFIRA010000007">
    <property type="protein sequence ID" value="MCJ2542184.1"/>
    <property type="molecule type" value="Genomic_DNA"/>
</dbReference>
<evidence type="ECO:0000259" key="10">
    <source>
        <dbReference type="SMART" id="SM00382"/>
    </source>
</evidence>
<accession>A0ABT0C8R4</accession>
<keyword evidence="7" id="KW-0304">Gas vesicle</keyword>
<dbReference type="InterPro" id="IPR003593">
    <property type="entry name" value="AAA+_ATPase"/>
</dbReference>
<dbReference type="Proteomes" id="UP000830835">
    <property type="component" value="Unassembled WGS sequence"/>
</dbReference>
<name>A0ABT0C8R4_THEVL</name>
<evidence type="ECO:0000256" key="3">
    <source>
        <dbReference type="ARBA" id="ARBA00022490"/>
    </source>
</evidence>
<dbReference type="InterPro" id="IPR013462">
    <property type="entry name" value="Gas-vesicle_GvpN"/>
</dbReference>
<dbReference type="InterPro" id="IPR050764">
    <property type="entry name" value="CbbQ/NirQ/NorQ/GpvN"/>
</dbReference>
<keyword evidence="5" id="KW-0378">Hydrolase</keyword>
<dbReference type="RefSeq" id="WP_244349414.1">
    <property type="nucleotide sequence ID" value="NZ_JAFIRA010000007.1"/>
</dbReference>
<evidence type="ECO:0000256" key="7">
    <source>
        <dbReference type="ARBA" id="ARBA00022987"/>
    </source>
</evidence>
<gene>
    <name evidence="11" type="primary">gvpN</name>
    <name evidence="11" type="ORF">JX360_04575</name>
</gene>
<keyword evidence="12" id="KW-1185">Reference proteome</keyword>
<evidence type="ECO:0000313" key="11">
    <source>
        <dbReference type="EMBL" id="MCJ2542184.1"/>
    </source>
</evidence>